<gene>
    <name evidence="2" type="ORF">CTRI78_v001109</name>
</gene>
<feature type="compositionally biased region" description="Low complexity" evidence="1">
    <location>
        <begin position="34"/>
        <end position="44"/>
    </location>
</feature>
<name>A0A4R8RZP7_COLTR</name>
<organism evidence="2 3">
    <name type="scientific">Colletotrichum trifolii</name>
    <dbReference type="NCBI Taxonomy" id="5466"/>
    <lineage>
        <taxon>Eukaryota</taxon>
        <taxon>Fungi</taxon>
        <taxon>Dikarya</taxon>
        <taxon>Ascomycota</taxon>
        <taxon>Pezizomycotina</taxon>
        <taxon>Sordariomycetes</taxon>
        <taxon>Hypocreomycetidae</taxon>
        <taxon>Glomerellales</taxon>
        <taxon>Glomerellaceae</taxon>
        <taxon>Colletotrichum</taxon>
        <taxon>Colletotrichum orbiculare species complex</taxon>
    </lineage>
</organism>
<dbReference type="EMBL" id="RYZW01000006">
    <property type="protein sequence ID" value="TDZ73391.1"/>
    <property type="molecule type" value="Genomic_DNA"/>
</dbReference>
<comment type="caution">
    <text evidence="2">The sequence shown here is derived from an EMBL/GenBank/DDBJ whole genome shotgun (WGS) entry which is preliminary data.</text>
</comment>
<dbReference type="AlphaFoldDB" id="A0A4R8RZP7"/>
<dbReference type="Proteomes" id="UP000295703">
    <property type="component" value="Unassembled WGS sequence"/>
</dbReference>
<protein>
    <submittedName>
        <fullName evidence="2">Uncharacterized protein</fullName>
    </submittedName>
</protein>
<proteinExistence type="predicted"/>
<sequence length="296" mass="32177">MAGTRAREGSLAATYNDPPPPYTRTEDTVTQAQASGPVLPPASASASTAKATAVSWVNLKRVPPIDFGPNAIKFPSVARGFRRGNSIWNYDIGVSENAPEFRLCVSSTSLRATFHKTEVARLQNGQKSVTTTPMATISQVGGAEDKHHALMTLNDARKTRIDLYVQHGPFRPQQKRTTEFRMDVNGRVEEFQWRLSRGAEVKTTAGAKRGFKLVRMGARQPGTGPAATERREGFSSDNREVVAVIVPGSDLGRDIEFTLSFMGSGLTGELGAAWETAAMFSGVWKWCGAFVSYVYA</sequence>
<keyword evidence="3" id="KW-1185">Reference proteome</keyword>
<evidence type="ECO:0000313" key="3">
    <source>
        <dbReference type="Proteomes" id="UP000295703"/>
    </source>
</evidence>
<accession>A0A4R8RZP7</accession>
<reference evidence="2 3" key="1">
    <citation type="submission" date="2018-12" db="EMBL/GenBank/DDBJ databases">
        <title>Genome sequence and assembly of Colletotrichum trifolii.</title>
        <authorList>
            <person name="Gan P."/>
            <person name="Shirasu K."/>
        </authorList>
    </citation>
    <scope>NUCLEOTIDE SEQUENCE [LARGE SCALE GENOMIC DNA]</scope>
    <source>
        <strain evidence="2 3">543-2</strain>
    </source>
</reference>
<evidence type="ECO:0000256" key="1">
    <source>
        <dbReference type="SAM" id="MobiDB-lite"/>
    </source>
</evidence>
<feature type="region of interest" description="Disordered" evidence="1">
    <location>
        <begin position="1"/>
        <end position="44"/>
    </location>
</feature>
<evidence type="ECO:0000313" key="2">
    <source>
        <dbReference type="EMBL" id="TDZ73391.1"/>
    </source>
</evidence>